<evidence type="ECO:0000256" key="3">
    <source>
        <dbReference type="ARBA" id="ARBA00009014"/>
    </source>
</evidence>
<keyword evidence="7 11" id="KW-0547">Nucleotide-binding</keyword>
<protein>
    <recommendedName>
        <fullName evidence="11">Probable nicotinate-nucleotide adenylyltransferase</fullName>
        <ecNumber evidence="11">2.7.7.18</ecNumber>
    </recommendedName>
    <alternativeName>
        <fullName evidence="11">Deamido-NAD(+) diphosphorylase</fullName>
    </alternativeName>
    <alternativeName>
        <fullName evidence="11">Deamido-NAD(+) pyrophosphorylase</fullName>
    </alternativeName>
    <alternativeName>
        <fullName evidence="11">Nicotinate mononucleotide adenylyltransferase</fullName>
        <shortName evidence="11">NaMN adenylyltransferase</shortName>
    </alternativeName>
</protein>
<evidence type="ECO:0000259" key="12">
    <source>
        <dbReference type="Pfam" id="PF01467"/>
    </source>
</evidence>
<name>A0A517YUB8_9BACT</name>
<accession>A0A517YUB8</accession>
<gene>
    <name evidence="11 13" type="primary">nadD</name>
    <name evidence="13" type="ORF">KS4_18660</name>
</gene>
<sequence length="213" mass="24027">MDLTPYKNIIVFGGSFDPPHKAHLILPELVREQLGADLVLYIPAGRAPHKLDKVQTDPMHRLNMLKLALDESPNHALVASLEIDRANDGQPSYTVNTLQQLKQLAPHATFRLLFGADQLRIFDQWYQHKTIEEIAEPIVMVRSPDSAQSLLESLSESQRTKWADRLVELPLLDISSTNIRDAIASSQTDAHNSTIPASVLAYIQQHHLYQDRD</sequence>
<evidence type="ECO:0000256" key="1">
    <source>
        <dbReference type="ARBA" id="ARBA00002324"/>
    </source>
</evidence>
<dbReference type="CDD" id="cd02165">
    <property type="entry name" value="NMNAT"/>
    <property type="match status" value="1"/>
</dbReference>
<dbReference type="GO" id="GO:0009435">
    <property type="term" value="P:NAD+ biosynthetic process"/>
    <property type="evidence" value="ECO:0007669"/>
    <property type="project" value="UniProtKB-UniRule"/>
</dbReference>
<dbReference type="GO" id="GO:0004515">
    <property type="term" value="F:nicotinate-nucleotide adenylyltransferase activity"/>
    <property type="evidence" value="ECO:0007669"/>
    <property type="project" value="UniProtKB-UniRule"/>
</dbReference>
<dbReference type="InterPro" id="IPR004821">
    <property type="entry name" value="Cyt_trans-like"/>
</dbReference>
<dbReference type="Proteomes" id="UP000317369">
    <property type="component" value="Chromosome"/>
</dbReference>
<proteinExistence type="inferred from homology"/>
<dbReference type="PANTHER" id="PTHR39321:SF3">
    <property type="entry name" value="PHOSPHOPANTETHEINE ADENYLYLTRANSFERASE"/>
    <property type="match status" value="1"/>
</dbReference>
<evidence type="ECO:0000256" key="7">
    <source>
        <dbReference type="ARBA" id="ARBA00022741"/>
    </source>
</evidence>
<feature type="domain" description="Cytidyltransferase-like" evidence="12">
    <location>
        <begin position="11"/>
        <end position="181"/>
    </location>
</feature>
<keyword evidence="4 11" id="KW-0662">Pyridine nucleotide biosynthesis</keyword>
<dbReference type="PANTHER" id="PTHR39321">
    <property type="entry name" value="NICOTINATE-NUCLEOTIDE ADENYLYLTRANSFERASE-RELATED"/>
    <property type="match status" value="1"/>
</dbReference>
<reference evidence="13 14" key="1">
    <citation type="submission" date="2019-02" db="EMBL/GenBank/DDBJ databases">
        <title>Deep-cultivation of Planctomycetes and their phenomic and genomic characterization uncovers novel biology.</title>
        <authorList>
            <person name="Wiegand S."/>
            <person name="Jogler M."/>
            <person name="Boedeker C."/>
            <person name="Pinto D."/>
            <person name="Vollmers J."/>
            <person name="Rivas-Marin E."/>
            <person name="Kohn T."/>
            <person name="Peeters S.H."/>
            <person name="Heuer A."/>
            <person name="Rast P."/>
            <person name="Oberbeckmann S."/>
            <person name="Bunk B."/>
            <person name="Jeske O."/>
            <person name="Meyerdierks A."/>
            <person name="Storesund J.E."/>
            <person name="Kallscheuer N."/>
            <person name="Luecker S."/>
            <person name="Lage O.M."/>
            <person name="Pohl T."/>
            <person name="Merkel B.J."/>
            <person name="Hornburger P."/>
            <person name="Mueller R.-W."/>
            <person name="Bruemmer F."/>
            <person name="Labrenz M."/>
            <person name="Spormann A.M."/>
            <person name="Op den Camp H."/>
            <person name="Overmann J."/>
            <person name="Amann R."/>
            <person name="Jetten M.S.M."/>
            <person name="Mascher T."/>
            <person name="Medema M.H."/>
            <person name="Devos D.P."/>
            <person name="Kaster A.-K."/>
            <person name="Ovreas L."/>
            <person name="Rohde M."/>
            <person name="Galperin M.Y."/>
            <person name="Jogler C."/>
        </authorList>
    </citation>
    <scope>NUCLEOTIDE SEQUENCE [LARGE SCALE GENOMIC DNA]</scope>
    <source>
        <strain evidence="13 14">KS4</strain>
    </source>
</reference>
<dbReference type="InterPro" id="IPR014729">
    <property type="entry name" value="Rossmann-like_a/b/a_fold"/>
</dbReference>
<dbReference type="UniPathway" id="UPA00253">
    <property type="reaction ID" value="UER00332"/>
</dbReference>
<keyword evidence="14" id="KW-1185">Reference proteome</keyword>
<dbReference type="NCBIfam" id="TIGR00482">
    <property type="entry name" value="nicotinate (nicotinamide) nucleotide adenylyltransferase"/>
    <property type="match status" value="1"/>
</dbReference>
<evidence type="ECO:0000256" key="4">
    <source>
        <dbReference type="ARBA" id="ARBA00022642"/>
    </source>
</evidence>
<evidence type="ECO:0000256" key="8">
    <source>
        <dbReference type="ARBA" id="ARBA00022840"/>
    </source>
</evidence>
<evidence type="ECO:0000313" key="13">
    <source>
        <dbReference type="EMBL" id="QDU33808.1"/>
    </source>
</evidence>
<dbReference type="KEGG" id="pcor:KS4_18660"/>
<keyword evidence="8 11" id="KW-0067">ATP-binding</keyword>
<evidence type="ECO:0000256" key="5">
    <source>
        <dbReference type="ARBA" id="ARBA00022679"/>
    </source>
</evidence>
<dbReference type="OrthoDB" id="5295945at2"/>
<dbReference type="EC" id="2.7.7.18" evidence="11"/>
<comment type="pathway">
    <text evidence="2 11">Cofactor biosynthesis; NAD(+) biosynthesis; deamido-NAD(+) from nicotinate D-ribonucleotide: step 1/1.</text>
</comment>
<dbReference type="SUPFAM" id="SSF52374">
    <property type="entry name" value="Nucleotidylyl transferase"/>
    <property type="match status" value="1"/>
</dbReference>
<evidence type="ECO:0000256" key="11">
    <source>
        <dbReference type="HAMAP-Rule" id="MF_00244"/>
    </source>
</evidence>
<keyword evidence="6 11" id="KW-0548">Nucleotidyltransferase</keyword>
<comment type="catalytic activity">
    <reaction evidence="10 11">
        <text>nicotinate beta-D-ribonucleotide + ATP + H(+) = deamido-NAD(+) + diphosphate</text>
        <dbReference type="Rhea" id="RHEA:22860"/>
        <dbReference type="ChEBI" id="CHEBI:15378"/>
        <dbReference type="ChEBI" id="CHEBI:30616"/>
        <dbReference type="ChEBI" id="CHEBI:33019"/>
        <dbReference type="ChEBI" id="CHEBI:57502"/>
        <dbReference type="ChEBI" id="CHEBI:58437"/>
        <dbReference type="EC" id="2.7.7.18"/>
    </reaction>
</comment>
<organism evidence="13 14">
    <name type="scientific">Poriferisphaera corsica</name>
    <dbReference type="NCBI Taxonomy" id="2528020"/>
    <lineage>
        <taxon>Bacteria</taxon>
        <taxon>Pseudomonadati</taxon>
        <taxon>Planctomycetota</taxon>
        <taxon>Phycisphaerae</taxon>
        <taxon>Phycisphaerales</taxon>
        <taxon>Phycisphaeraceae</taxon>
        <taxon>Poriferisphaera</taxon>
    </lineage>
</organism>
<evidence type="ECO:0000256" key="2">
    <source>
        <dbReference type="ARBA" id="ARBA00005019"/>
    </source>
</evidence>
<dbReference type="GO" id="GO:0005524">
    <property type="term" value="F:ATP binding"/>
    <property type="evidence" value="ECO:0007669"/>
    <property type="project" value="UniProtKB-KW"/>
</dbReference>
<comment type="similarity">
    <text evidence="3 11">Belongs to the NadD family.</text>
</comment>
<dbReference type="RefSeq" id="WP_145077148.1">
    <property type="nucleotide sequence ID" value="NZ_CP036425.1"/>
</dbReference>
<dbReference type="Gene3D" id="3.40.50.620">
    <property type="entry name" value="HUPs"/>
    <property type="match status" value="1"/>
</dbReference>
<evidence type="ECO:0000256" key="9">
    <source>
        <dbReference type="ARBA" id="ARBA00023027"/>
    </source>
</evidence>
<dbReference type="AlphaFoldDB" id="A0A517YUB8"/>
<comment type="function">
    <text evidence="1 11">Catalyzes the reversible adenylation of nicotinate mononucleotide (NaMN) to nicotinic acid adenine dinucleotide (NaAD).</text>
</comment>
<evidence type="ECO:0000256" key="10">
    <source>
        <dbReference type="ARBA" id="ARBA00048721"/>
    </source>
</evidence>
<keyword evidence="5 11" id="KW-0808">Transferase</keyword>
<dbReference type="EMBL" id="CP036425">
    <property type="protein sequence ID" value="QDU33808.1"/>
    <property type="molecule type" value="Genomic_DNA"/>
</dbReference>
<keyword evidence="9 11" id="KW-0520">NAD</keyword>
<dbReference type="Pfam" id="PF01467">
    <property type="entry name" value="CTP_transf_like"/>
    <property type="match status" value="1"/>
</dbReference>
<dbReference type="InterPro" id="IPR005248">
    <property type="entry name" value="NadD/NMNAT"/>
</dbReference>
<dbReference type="NCBIfam" id="TIGR00125">
    <property type="entry name" value="cyt_tran_rel"/>
    <property type="match status" value="1"/>
</dbReference>
<evidence type="ECO:0000313" key="14">
    <source>
        <dbReference type="Proteomes" id="UP000317369"/>
    </source>
</evidence>
<evidence type="ECO:0000256" key="6">
    <source>
        <dbReference type="ARBA" id="ARBA00022695"/>
    </source>
</evidence>
<dbReference type="HAMAP" id="MF_00244">
    <property type="entry name" value="NaMN_adenylyltr"/>
    <property type="match status" value="1"/>
</dbReference>